<dbReference type="PANTHER" id="PTHR40076:SF1">
    <property type="entry name" value="MEMBRANE PROTEIN"/>
    <property type="match status" value="1"/>
</dbReference>
<dbReference type="RefSeq" id="WP_006597554.1">
    <property type="nucleotide sequence ID" value="NZ_GL622359.1"/>
</dbReference>
<name>E6MDQ4_9FIRM</name>
<evidence type="ECO:0000313" key="3">
    <source>
        <dbReference type="Proteomes" id="UP000004754"/>
    </source>
</evidence>
<dbReference type="eggNOG" id="COG5523">
    <property type="taxonomic scope" value="Bacteria"/>
</dbReference>
<dbReference type="EMBL" id="AEQN01000005">
    <property type="protein sequence ID" value="EFV02663.1"/>
    <property type="molecule type" value="Genomic_DNA"/>
</dbReference>
<feature type="transmembrane region" description="Helical" evidence="1">
    <location>
        <begin position="104"/>
        <end position="124"/>
    </location>
</feature>
<organism evidence="2 3">
    <name type="scientific">Pseudoramibacter alactolyticus ATCC 23263</name>
    <dbReference type="NCBI Taxonomy" id="887929"/>
    <lineage>
        <taxon>Bacteria</taxon>
        <taxon>Bacillati</taxon>
        <taxon>Bacillota</taxon>
        <taxon>Clostridia</taxon>
        <taxon>Eubacteriales</taxon>
        <taxon>Eubacteriaceae</taxon>
        <taxon>Pseudoramibacter</taxon>
    </lineage>
</organism>
<feature type="transmembrane region" description="Helical" evidence="1">
    <location>
        <begin position="20"/>
        <end position="44"/>
    </location>
</feature>
<dbReference type="PANTHER" id="PTHR40076">
    <property type="entry name" value="MEMBRANE PROTEIN-RELATED"/>
    <property type="match status" value="1"/>
</dbReference>
<keyword evidence="1" id="KW-0472">Membrane</keyword>
<feature type="transmembrane region" description="Helical" evidence="1">
    <location>
        <begin position="189"/>
        <end position="207"/>
    </location>
</feature>
<dbReference type="InterPro" id="IPR010380">
    <property type="entry name" value="DUF975"/>
</dbReference>
<dbReference type="PROSITE" id="PS51257">
    <property type="entry name" value="PROKAR_LIPOPROTEIN"/>
    <property type="match status" value="1"/>
</dbReference>
<keyword evidence="1" id="KW-0812">Transmembrane</keyword>
<dbReference type="Pfam" id="PF06161">
    <property type="entry name" value="DUF975"/>
    <property type="match status" value="1"/>
</dbReference>
<proteinExistence type="predicted"/>
<dbReference type="OrthoDB" id="9784844at2"/>
<evidence type="ECO:0000256" key="1">
    <source>
        <dbReference type="SAM" id="Phobius"/>
    </source>
</evidence>
<dbReference type="HOGENOM" id="CLU_045673_0_0_9"/>
<dbReference type="Proteomes" id="UP000004754">
    <property type="component" value="Unassembled WGS sequence"/>
</dbReference>
<feature type="transmembrane region" description="Helical" evidence="1">
    <location>
        <begin position="56"/>
        <end position="77"/>
    </location>
</feature>
<accession>E6MDQ4</accession>
<gene>
    <name evidence="2" type="ORF">HMP0721_0136</name>
</gene>
<evidence type="ECO:0008006" key="4">
    <source>
        <dbReference type="Google" id="ProtNLM"/>
    </source>
</evidence>
<keyword evidence="1" id="KW-1133">Transmembrane helix</keyword>
<keyword evidence="3" id="KW-1185">Reference proteome</keyword>
<dbReference type="STRING" id="887929.HMP0721_0136"/>
<dbReference type="AlphaFoldDB" id="E6MDQ4"/>
<comment type="caution">
    <text evidence="2">The sequence shown here is derived from an EMBL/GenBank/DDBJ whole genome shotgun (WGS) entry which is preliminary data.</text>
</comment>
<reference evidence="2 3" key="1">
    <citation type="submission" date="2010-12" db="EMBL/GenBank/DDBJ databases">
        <authorList>
            <person name="Muzny D."/>
            <person name="Qin X."/>
            <person name="Deng J."/>
            <person name="Jiang H."/>
            <person name="Liu Y."/>
            <person name="Qu J."/>
            <person name="Song X.-Z."/>
            <person name="Zhang L."/>
            <person name="Thornton R."/>
            <person name="Coyle M."/>
            <person name="Francisco L."/>
            <person name="Jackson L."/>
            <person name="Javaid M."/>
            <person name="Korchina V."/>
            <person name="Kovar C."/>
            <person name="Mata R."/>
            <person name="Mathew T."/>
            <person name="Ngo R."/>
            <person name="Nguyen L."/>
            <person name="Nguyen N."/>
            <person name="Okwuonu G."/>
            <person name="Ongeri F."/>
            <person name="Pham C."/>
            <person name="Simmons D."/>
            <person name="Wilczek-Boney K."/>
            <person name="Hale W."/>
            <person name="Jakkamsetti A."/>
            <person name="Pham P."/>
            <person name="Ruth R."/>
            <person name="San Lucas F."/>
            <person name="Warren J."/>
            <person name="Zhang J."/>
            <person name="Zhao Z."/>
            <person name="Zhou C."/>
            <person name="Zhu D."/>
            <person name="Lee S."/>
            <person name="Bess C."/>
            <person name="Blankenburg K."/>
            <person name="Forbes L."/>
            <person name="Fu Q."/>
            <person name="Gubbala S."/>
            <person name="Hirani K."/>
            <person name="Jayaseelan J.C."/>
            <person name="Lara F."/>
            <person name="Munidasa M."/>
            <person name="Palculict T."/>
            <person name="Patil S."/>
            <person name="Pu L.-L."/>
            <person name="Saada N."/>
            <person name="Tang L."/>
            <person name="Weissenberger G."/>
            <person name="Zhu Y."/>
            <person name="Hemphill L."/>
            <person name="Shang Y."/>
            <person name="Youmans B."/>
            <person name="Ayvaz T."/>
            <person name="Ross M."/>
            <person name="Santibanez J."/>
            <person name="Aqrawi P."/>
            <person name="Gross S."/>
            <person name="Joshi V."/>
            <person name="Fowler G."/>
            <person name="Nazareth L."/>
            <person name="Reid J."/>
            <person name="Worley K."/>
            <person name="Petrosino J."/>
            <person name="Highlander S."/>
            <person name="Gibbs R."/>
        </authorList>
    </citation>
    <scope>NUCLEOTIDE SEQUENCE [LARGE SCALE GENOMIC DNA]</scope>
    <source>
        <strain evidence="2 3">ATCC 23263</strain>
    </source>
</reference>
<protein>
    <recommendedName>
        <fullName evidence="4">DUF975 family protein</fullName>
    </recommendedName>
</protein>
<sequence length="238" mass="26236">MKWTRRALKQQAKRAIAAHYSVTAIAFIIYIAVSCVIGQCYGAMSRTSFRPVMGLLGLVLMIFVVNPLSVGAARLVLNNREGRAQVSDLFFGFKNHYGNVVKTLFLMYLFIGLWSLLLIVPGIIKSYQYYFVSFMLAEDPAIDRSAAFNRSKAMTDGYKGDIFVLTLSFIGWGLICSVPLMIGMRSVGAVSVLLTLAAYVYSALWLSPYVEQTNAELYIAMKAIKAEGYDGGDRGAAV</sequence>
<feature type="transmembrane region" description="Helical" evidence="1">
    <location>
        <begin position="162"/>
        <end position="182"/>
    </location>
</feature>
<evidence type="ECO:0000313" key="2">
    <source>
        <dbReference type="EMBL" id="EFV02663.1"/>
    </source>
</evidence>